<keyword evidence="1" id="KW-0812">Transmembrane</keyword>
<dbReference type="Proteomes" id="UP001229421">
    <property type="component" value="Unassembled WGS sequence"/>
</dbReference>
<name>A0AAD8LEC3_TARER</name>
<evidence type="ECO:0000256" key="1">
    <source>
        <dbReference type="SAM" id="Phobius"/>
    </source>
</evidence>
<keyword evidence="1" id="KW-0472">Membrane</keyword>
<dbReference type="EMBL" id="JAUHHV010000001">
    <property type="protein sequence ID" value="KAK1439254.1"/>
    <property type="molecule type" value="Genomic_DNA"/>
</dbReference>
<proteinExistence type="predicted"/>
<sequence length="265" mass="30153">MGAGINLSSFTRASCLGRPNIVHYNMSKNSVAYRFPGDHVNLSSVIWPRLATQHKPHYLQAAGPPAEEDWMDIWLRHREEDMEMKIEIGNFIIDFIFGKGYLRFFRLNWPWYLEWDAKQSIPIGVAARIHRLMLPREYEALAIGFLGSAWVFALMISLLIGLRGQSAITVAVASAFMCGLAFQVQSWKAKRNPGVVITTAQNQKKKRQRTTVSVPLKTVCFHFKNVEMARLCVAQRTNRGLALACTTQQLIAYMGVLVSDRFWEC</sequence>
<organism evidence="2 3">
    <name type="scientific">Tagetes erecta</name>
    <name type="common">African marigold</name>
    <dbReference type="NCBI Taxonomy" id="13708"/>
    <lineage>
        <taxon>Eukaryota</taxon>
        <taxon>Viridiplantae</taxon>
        <taxon>Streptophyta</taxon>
        <taxon>Embryophyta</taxon>
        <taxon>Tracheophyta</taxon>
        <taxon>Spermatophyta</taxon>
        <taxon>Magnoliopsida</taxon>
        <taxon>eudicotyledons</taxon>
        <taxon>Gunneridae</taxon>
        <taxon>Pentapetalae</taxon>
        <taxon>asterids</taxon>
        <taxon>campanulids</taxon>
        <taxon>Asterales</taxon>
        <taxon>Asteraceae</taxon>
        <taxon>Asteroideae</taxon>
        <taxon>Heliantheae alliance</taxon>
        <taxon>Tageteae</taxon>
        <taxon>Tagetes</taxon>
    </lineage>
</organism>
<reference evidence="2" key="1">
    <citation type="journal article" date="2023" name="bioRxiv">
        <title>Improved chromosome-level genome assembly for marigold (Tagetes erecta).</title>
        <authorList>
            <person name="Jiang F."/>
            <person name="Yuan L."/>
            <person name="Wang S."/>
            <person name="Wang H."/>
            <person name="Xu D."/>
            <person name="Wang A."/>
            <person name="Fan W."/>
        </authorList>
    </citation>
    <scope>NUCLEOTIDE SEQUENCE</scope>
    <source>
        <strain evidence="2">WSJ</strain>
        <tissue evidence="2">Leaf</tissue>
    </source>
</reference>
<accession>A0AAD8LEC3</accession>
<evidence type="ECO:0000313" key="2">
    <source>
        <dbReference type="EMBL" id="KAK1439254.1"/>
    </source>
</evidence>
<evidence type="ECO:0000313" key="3">
    <source>
        <dbReference type="Proteomes" id="UP001229421"/>
    </source>
</evidence>
<protein>
    <submittedName>
        <fullName evidence="2">Uncharacterized protein</fullName>
    </submittedName>
</protein>
<gene>
    <name evidence="2" type="ORF">QVD17_05070</name>
</gene>
<feature type="transmembrane region" description="Helical" evidence="1">
    <location>
        <begin position="138"/>
        <end position="160"/>
    </location>
</feature>
<keyword evidence="1" id="KW-1133">Transmembrane helix</keyword>
<comment type="caution">
    <text evidence="2">The sequence shown here is derived from an EMBL/GenBank/DDBJ whole genome shotgun (WGS) entry which is preliminary data.</text>
</comment>
<dbReference type="AlphaFoldDB" id="A0AAD8LEC3"/>
<keyword evidence="3" id="KW-1185">Reference proteome</keyword>